<feature type="domain" description="CzcB-like barrel-sandwich hybrid" evidence="3">
    <location>
        <begin position="92"/>
        <end position="216"/>
    </location>
</feature>
<evidence type="ECO:0000313" key="5">
    <source>
        <dbReference type="Proteomes" id="UP000327424"/>
    </source>
</evidence>
<evidence type="ECO:0000259" key="3">
    <source>
        <dbReference type="Pfam" id="PF25973"/>
    </source>
</evidence>
<dbReference type="SUPFAM" id="SSF111369">
    <property type="entry name" value="HlyD-like secretion proteins"/>
    <property type="match status" value="1"/>
</dbReference>
<name>A0A5J6WI68_MORMI</name>
<dbReference type="Proteomes" id="UP000327424">
    <property type="component" value="Chromosome"/>
</dbReference>
<dbReference type="OrthoDB" id="9806939at2"/>
<feature type="domain" description="CusB-like beta-barrel" evidence="2">
    <location>
        <begin position="222"/>
        <end position="291"/>
    </location>
</feature>
<accession>A0A5J6WI68</accession>
<dbReference type="InterPro" id="IPR058792">
    <property type="entry name" value="Beta-barrel_RND_2"/>
</dbReference>
<dbReference type="Gene3D" id="2.40.30.170">
    <property type="match status" value="1"/>
</dbReference>
<gene>
    <name evidence="4" type="ORF">FR932_00820</name>
</gene>
<evidence type="ECO:0000313" key="4">
    <source>
        <dbReference type="EMBL" id="QFI36465.1"/>
    </source>
</evidence>
<evidence type="ECO:0000256" key="1">
    <source>
        <dbReference type="ARBA" id="ARBA00009477"/>
    </source>
</evidence>
<dbReference type="GO" id="GO:0015562">
    <property type="term" value="F:efflux transmembrane transporter activity"/>
    <property type="evidence" value="ECO:0007669"/>
    <property type="project" value="TreeGrafter"/>
</dbReference>
<dbReference type="Pfam" id="PF25954">
    <property type="entry name" value="Beta-barrel_RND_2"/>
    <property type="match status" value="1"/>
</dbReference>
<organism evidence="4 5">
    <name type="scientific">Moritella marina ATCC 15381</name>
    <dbReference type="NCBI Taxonomy" id="1202962"/>
    <lineage>
        <taxon>Bacteria</taxon>
        <taxon>Pseudomonadati</taxon>
        <taxon>Pseudomonadota</taxon>
        <taxon>Gammaproteobacteria</taxon>
        <taxon>Alteromonadales</taxon>
        <taxon>Moritellaceae</taxon>
        <taxon>Moritella</taxon>
    </lineage>
</organism>
<dbReference type="AlphaFoldDB" id="A0A5J6WI68"/>
<sequence length="372" mass="39961">MSNLTALAIIKKPLFQASVIAIVFAVWMVSGSGHAEDGAQLNNAAPLPQNTDANTAVEKPIPQVRVQQFDAQLIARSISLYGRTAADRETNLGAEIAGRVEEVLAKRGSFVKKGDIIAKMEQNDLPQLLQRAKTLYKQREIEYQGAKQLAAQGFQGKARLAEAATALSDASTNVFTITLQLEKTIIIAPISGILNERHIEVGDYLAKGNPIATIADIDPLIIKADVTELDVNNVQLNQVAKVRLVSGKEIEGKVRYISRVANAATNTFRIEVSIDNDDLSLSAGGSAELSLPLRQEWAVKLSPSTLALDEEGVIGVKTVVDEHVVFTPIDILKADAQGSWLTGLGKQPTVITVGQGFVRAGDRVDAVLTRAQ</sequence>
<dbReference type="EMBL" id="CP044399">
    <property type="protein sequence ID" value="QFI36465.1"/>
    <property type="molecule type" value="Genomic_DNA"/>
</dbReference>
<dbReference type="Pfam" id="PF25973">
    <property type="entry name" value="BSH_CzcB"/>
    <property type="match status" value="1"/>
</dbReference>
<keyword evidence="5" id="KW-1185">Reference proteome</keyword>
<dbReference type="KEGG" id="mmaa:FR932_00820"/>
<dbReference type="PANTHER" id="PTHR30469:SF29">
    <property type="entry name" value="BLR2860 PROTEIN"/>
    <property type="match status" value="1"/>
</dbReference>
<dbReference type="GO" id="GO:1990281">
    <property type="term" value="C:efflux pump complex"/>
    <property type="evidence" value="ECO:0007669"/>
    <property type="project" value="TreeGrafter"/>
</dbReference>
<dbReference type="InterPro" id="IPR058647">
    <property type="entry name" value="BSH_CzcB-like"/>
</dbReference>
<comment type="similarity">
    <text evidence="1">Belongs to the membrane fusion protein (MFP) (TC 8.A.1) family.</text>
</comment>
<evidence type="ECO:0000259" key="2">
    <source>
        <dbReference type="Pfam" id="PF25954"/>
    </source>
</evidence>
<dbReference type="InterPro" id="IPR006143">
    <property type="entry name" value="RND_pump_MFP"/>
</dbReference>
<dbReference type="Gene3D" id="2.40.50.100">
    <property type="match status" value="1"/>
</dbReference>
<dbReference type="PANTHER" id="PTHR30469">
    <property type="entry name" value="MULTIDRUG RESISTANCE PROTEIN MDTA"/>
    <property type="match status" value="1"/>
</dbReference>
<dbReference type="RefSeq" id="WP_019440767.1">
    <property type="nucleotide sequence ID" value="NZ_ALOE01000011.1"/>
</dbReference>
<protein>
    <submittedName>
        <fullName evidence="4">Efflux RND transporter periplasmic adaptor subunit</fullName>
    </submittedName>
</protein>
<reference evidence="4 5" key="1">
    <citation type="submission" date="2019-09" db="EMBL/GenBank/DDBJ databases">
        <title>Hybrid Assembly of the complete Genome of the Deep-Sea Bacterium Moritella marina from long Nanopore and Illumina reads.</title>
        <authorList>
            <person name="Magin S."/>
            <person name="Georgoulis A."/>
            <person name="Papadimitriou K."/>
            <person name="Iliakis G."/>
            <person name="Vorgias C.E."/>
        </authorList>
    </citation>
    <scope>NUCLEOTIDE SEQUENCE [LARGE SCALE GENOMIC DNA]</scope>
    <source>
        <strain evidence="4 5">MP-1</strain>
    </source>
</reference>
<dbReference type="NCBIfam" id="TIGR01730">
    <property type="entry name" value="RND_mfp"/>
    <property type="match status" value="1"/>
</dbReference>
<proteinExistence type="inferred from homology"/>